<dbReference type="CDD" id="cd01392">
    <property type="entry name" value="HTH_LacI"/>
    <property type="match status" value="1"/>
</dbReference>
<accession>A0A919SU17</accession>
<dbReference type="SUPFAM" id="SSF53822">
    <property type="entry name" value="Periplasmic binding protein-like I"/>
    <property type="match status" value="1"/>
</dbReference>
<reference evidence="5" key="1">
    <citation type="submission" date="2021-03" db="EMBL/GenBank/DDBJ databases">
        <title>Whole genome shotgun sequence of Actinoplanes auranticolor NBRC 12245.</title>
        <authorList>
            <person name="Komaki H."/>
            <person name="Tamura T."/>
        </authorList>
    </citation>
    <scope>NUCLEOTIDE SEQUENCE</scope>
    <source>
        <strain evidence="5">NBRC 12245</strain>
    </source>
</reference>
<feature type="domain" description="HTH lacI-type" evidence="4">
    <location>
        <begin position="6"/>
        <end position="60"/>
    </location>
</feature>
<evidence type="ECO:0000259" key="4">
    <source>
        <dbReference type="PROSITE" id="PS50932"/>
    </source>
</evidence>
<protein>
    <submittedName>
        <fullName evidence="5">LacI family transcriptional regulator</fullName>
    </submittedName>
</protein>
<organism evidence="5 6">
    <name type="scientific">Actinoplanes auranticolor</name>
    <dbReference type="NCBI Taxonomy" id="47988"/>
    <lineage>
        <taxon>Bacteria</taxon>
        <taxon>Bacillati</taxon>
        <taxon>Actinomycetota</taxon>
        <taxon>Actinomycetes</taxon>
        <taxon>Micromonosporales</taxon>
        <taxon>Micromonosporaceae</taxon>
        <taxon>Actinoplanes</taxon>
    </lineage>
</organism>
<dbReference type="SMART" id="SM00354">
    <property type="entry name" value="HTH_LACI"/>
    <property type="match status" value="1"/>
</dbReference>
<keyword evidence="1" id="KW-0805">Transcription regulation</keyword>
<dbReference type="PROSITE" id="PS50932">
    <property type="entry name" value="HTH_LACI_2"/>
    <property type="match status" value="1"/>
</dbReference>
<dbReference type="GO" id="GO:0000976">
    <property type="term" value="F:transcription cis-regulatory region binding"/>
    <property type="evidence" value="ECO:0007669"/>
    <property type="project" value="TreeGrafter"/>
</dbReference>
<evidence type="ECO:0000256" key="1">
    <source>
        <dbReference type="ARBA" id="ARBA00023015"/>
    </source>
</evidence>
<dbReference type="RefSeq" id="WP_212993932.1">
    <property type="nucleotide sequence ID" value="NZ_BAABEA010000003.1"/>
</dbReference>
<dbReference type="InterPro" id="IPR010982">
    <property type="entry name" value="Lambda_DNA-bd_dom_sf"/>
</dbReference>
<dbReference type="PRINTS" id="PR00036">
    <property type="entry name" value="HTHLACI"/>
</dbReference>
<dbReference type="AlphaFoldDB" id="A0A919SU17"/>
<evidence type="ECO:0000313" key="6">
    <source>
        <dbReference type="Proteomes" id="UP000681340"/>
    </source>
</evidence>
<comment type="caution">
    <text evidence="5">The sequence shown here is derived from an EMBL/GenBank/DDBJ whole genome shotgun (WGS) entry which is preliminary data.</text>
</comment>
<dbReference type="CDD" id="cd06267">
    <property type="entry name" value="PBP1_LacI_sugar_binding-like"/>
    <property type="match status" value="1"/>
</dbReference>
<sequence length="334" mass="35471">MTPGRPTMNDVARTAGVSLKTVSRVVNGETTVDPALVAKVRAAVDSLHYRPHLGASMLRRNDRRTATIGLLLEDVGNPFSAVLHRAVEDEARPRGLHVLTGSLDEDPDRERELTRACARRHTDGLILAPAGPDQSYLARELPPDIPVVFVDRPAAGFAADTVLAGNGAGATEAVRHLIAYGHRRIAFLGDLARIATARQRLRGYLAVLDEGGLPPAVVGGLHDSSAAEAATVDLLRRPEPPTALFTGQNLITVGAVRALRRLGLRHSVALVGFDDFPLADLLEPGVTVIAQDPAAMGRAAARALFERMDGLTAEPREIRIATTLIPRGSGEIAG</sequence>
<gene>
    <name evidence="5" type="ORF">Aau02nite_81230</name>
</gene>
<keyword evidence="3" id="KW-0804">Transcription</keyword>
<evidence type="ECO:0000256" key="3">
    <source>
        <dbReference type="ARBA" id="ARBA00023163"/>
    </source>
</evidence>
<evidence type="ECO:0000313" key="5">
    <source>
        <dbReference type="EMBL" id="GIM78517.1"/>
    </source>
</evidence>
<dbReference type="PROSITE" id="PS00356">
    <property type="entry name" value="HTH_LACI_1"/>
    <property type="match status" value="1"/>
</dbReference>
<dbReference type="GO" id="GO:0003700">
    <property type="term" value="F:DNA-binding transcription factor activity"/>
    <property type="evidence" value="ECO:0007669"/>
    <property type="project" value="TreeGrafter"/>
</dbReference>
<evidence type="ECO:0000256" key="2">
    <source>
        <dbReference type="ARBA" id="ARBA00023125"/>
    </source>
</evidence>
<proteinExistence type="predicted"/>
<dbReference type="Gene3D" id="1.10.260.40">
    <property type="entry name" value="lambda repressor-like DNA-binding domains"/>
    <property type="match status" value="1"/>
</dbReference>
<dbReference type="Proteomes" id="UP000681340">
    <property type="component" value="Unassembled WGS sequence"/>
</dbReference>
<name>A0A919SU17_9ACTN</name>
<dbReference type="EMBL" id="BOQL01000074">
    <property type="protein sequence ID" value="GIM78517.1"/>
    <property type="molecule type" value="Genomic_DNA"/>
</dbReference>
<dbReference type="Gene3D" id="3.40.50.2300">
    <property type="match status" value="2"/>
</dbReference>
<keyword evidence="2" id="KW-0238">DNA-binding</keyword>
<dbReference type="PANTHER" id="PTHR30146:SF109">
    <property type="entry name" value="HTH-TYPE TRANSCRIPTIONAL REGULATOR GALS"/>
    <property type="match status" value="1"/>
</dbReference>
<keyword evidence="6" id="KW-1185">Reference proteome</keyword>
<dbReference type="InterPro" id="IPR000843">
    <property type="entry name" value="HTH_LacI"/>
</dbReference>
<dbReference type="SUPFAM" id="SSF47413">
    <property type="entry name" value="lambda repressor-like DNA-binding domains"/>
    <property type="match status" value="1"/>
</dbReference>
<dbReference type="Pfam" id="PF13377">
    <property type="entry name" value="Peripla_BP_3"/>
    <property type="match status" value="1"/>
</dbReference>
<dbReference type="InterPro" id="IPR028082">
    <property type="entry name" value="Peripla_BP_I"/>
</dbReference>
<dbReference type="InterPro" id="IPR046335">
    <property type="entry name" value="LacI/GalR-like_sensor"/>
</dbReference>
<dbReference type="PANTHER" id="PTHR30146">
    <property type="entry name" value="LACI-RELATED TRANSCRIPTIONAL REPRESSOR"/>
    <property type="match status" value="1"/>
</dbReference>
<dbReference type="Pfam" id="PF00356">
    <property type="entry name" value="LacI"/>
    <property type="match status" value="1"/>
</dbReference>